<protein>
    <submittedName>
        <fullName evidence="3">Secreted protein</fullName>
    </submittedName>
</protein>
<accession>A0A5K4F6H6</accession>
<proteinExistence type="predicted"/>
<dbReference type="AlphaFoldDB" id="A0A5K4F6H6"/>
<evidence type="ECO:0000256" key="1">
    <source>
        <dbReference type="SAM" id="Phobius"/>
    </source>
</evidence>
<feature type="transmembrane region" description="Helical" evidence="1">
    <location>
        <begin position="12"/>
        <end position="29"/>
    </location>
</feature>
<organism evidence="2 3">
    <name type="scientific">Schistosoma mansoni</name>
    <name type="common">Blood fluke</name>
    <dbReference type="NCBI Taxonomy" id="6183"/>
    <lineage>
        <taxon>Eukaryota</taxon>
        <taxon>Metazoa</taxon>
        <taxon>Spiralia</taxon>
        <taxon>Lophotrochozoa</taxon>
        <taxon>Platyhelminthes</taxon>
        <taxon>Trematoda</taxon>
        <taxon>Digenea</taxon>
        <taxon>Strigeidida</taxon>
        <taxon>Schistosomatoidea</taxon>
        <taxon>Schistosomatidae</taxon>
        <taxon>Schistosoma</taxon>
    </lineage>
</organism>
<dbReference type="InParanoid" id="A0A5K4F6H6"/>
<reference evidence="3" key="2">
    <citation type="submission" date="2019-11" db="UniProtKB">
        <authorList>
            <consortium name="WormBaseParasite"/>
        </authorList>
    </citation>
    <scope>IDENTIFICATION</scope>
    <source>
        <strain evidence="3">Puerto Rican</strain>
    </source>
</reference>
<keyword evidence="2" id="KW-1185">Reference proteome</keyword>
<evidence type="ECO:0000313" key="3">
    <source>
        <dbReference type="WBParaSite" id="Smp_328130.1"/>
    </source>
</evidence>
<keyword evidence="1" id="KW-0472">Membrane</keyword>
<keyword evidence="1" id="KW-1133">Transmembrane helix</keyword>
<reference evidence="2" key="1">
    <citation type="journal article" date="2012" name="PLoS Negl. Trop. Dis.">
        <title>A systematically improved high quality genome and transcriptome of the human blood fluke Schistosoma mansoni.</title>
        <authorList>
            <person name="Protasio A.V."/>
            <person name="Tsai I.J."/>
            <person name="Babbage A."/>
            <person name="Nichol S."/>
            <person name="Hunt M."/>
            <person name="Aslett M.A."/>
            <person name="De Silva N."/>
            <person name="Velarde G.S."/>
            <person name="Anderson T.J."/>
            <person name="Clark R.C."/>
            <person name="Davidson C."/>
            <person name="Dillon G.P."/>
            <person name="Holroyd N.E."/>
            <person name="LoVerde P.T."/>
            <person name="Lloyd C."/>
            <person name="McQuillan J."/>
            <person name="Oliveira G."/>
            <person name="Otto T.D."/>
            <person name="Parker-Manuel S.J."/>
            <person name="Quail M.A."/>
            <person name="Wilson R.A."/>
            <person name="Zerlotini A."/>
            <person name="Dunne D.W."/>
            <person name="Berriman M."/>
        </authorList>
    </citation>
    <scope>NUCLEOTIDE SEQUENCE [LARGE SCALE GENOMIC DNA]</scope>
    <source>
        <strain evidence="2">Puerto Rican</strain>
    </source>
</reference>
<sequence>MKIKKYDCFFYIYFYCYNYLLLYIIPAINRTELTKKKAPVFEVYTHSTKRSPIIIQVFIIRLENNHVNGRKSIH</sequence>
<dbReference type="WBParaSite" id="Smp_328130.1">
    <property type="protein sequence ID" value="Smp_328130.1"/>
    <property type="gene ID" value="Smp_328130"/>
</dbReference>
<dbReference type="Proteomes" id="UP000008854">
    <property type="component" value="Unassembled WGS sequence"/>
</dbReference>
<name>A0A5K4F6H6_SCHMA</name>
<keyword evidence="1" id="KW-0812">Transmembrane</keyword>
<evidence type="ECO:0000313" key="2">
    <source>
        <dbReference type="Proteomes" id="UP000008854"/>
    </source>
</evidence>